<dbReference type="PROSITE" id="PS50928">
    <property type="entry name" value="ABC_TM1"/>
    <property type="match status" value="1"/>
</dbReference>
<dbReference type="GO" id="GO:0055085">
    <property type="term" value="P:transmembrane transport"/>
    <property type="evidence" value="ECO:0007669"/>
    <property type="project" value="InterPro"/>
</dbReference>
<reference evidence="7 8" key="1">
    <citation type="submission" date="2020-08" db="EMBL/GenBank/DDBJ databases">
        <title>Bridging the membrane lipid divide: bacteria of the FCB group superphylum have the potential to synthesize archaeal ether lipids.</title>
        <authorList>
            <person name="Villanueva L."/>
            <person name="Von Meijenfeldt F.A.B."/>
            <person name="Westbye A.B."/>
            <person name="Yadav S."/>
            <person name="Hopmans E.C."/>
            <person name="Dutilh B.E."/>
            <person name="Sinninghe Damste J.S."/>
        </authorList>
    </citation>
    <scope>NUCLEOTIDE SEQUENCE [LARGE SCALE GENOMIC DNA]</scope>
    <source>
        <strain evidence="7">NIOZ-UU36</strain>
    </source>
</reference>
<dbReference type="GO" id="GO:0005886">
    <property type="term" value="C:plasma membrane"/>
    <property type="evidence" value="ECO:0007669"/>
    <property type="project" value="UniProtKB-SubCell"/>
</dbReference>
<dbReference type="Pfam" id="PF00528">
    <property type="entry name" value="BPD_transp_1"/>
    <property type="match status" value="1"/>
</dbReference>
<gene>
    <name evidence="7" type="ORF">H8E29_12975</name>
</gene>
<accession>A0A8J6NQ71</accession>
<comment type="subcellular location">
    <subcellularLocation>
        <location evidence="5">Cell membrane</location>
        <topology evidence="5">Multi-pass membrane protein</topology>
    </subcellularLocation>
    <subcellularLocation>
        <location evidence="1">Membrane</location>
        <topology evidence="1">Multi-pass membrane protein</topology>
    </subcellularLocation>
</comment>
<protein>
    <submittedName>
        <fullName evidence="7">ABC transporter permease</fullName>
    </submittedName>
</protein>
<evidence type="ECO:0000259" key="6">
    <source>
        <dbReference type="PROSITE" id="PS50928"/>
    </source>
</evidence>
<feature type="transmembrane region" description="Helical" evidence="5">
    <location>
        <begin position="6"/>
        <end position="27"/>
    </location>
</feature>
<evidence type="ECO:0000256" key="2">
    <source>
        <dbReference type="ARBA" id="ARBA00022692"/>
    </source>
</evidence>
<keyword evidence="3 5" id="KW-1133">Transmembrane helix</keyword>
<dbReference type="InterPro" id="IPR035906">
    <property type="entry name" value="MetI-like_sf"/>
</dbReference>
<evidence type="ECO:0000313" key="8">
    <source>
        <dbReference type="Proteomes" id="UP000614469"/>
    </source>
</evidence>
<evidence type="ECO:0000256" key="3">
    <source>
        <dbReference type="ARBA" id="ARBA00022989"/>
    </source>
</evidence>
<dbReference type="Proteomes" id="UP000614469">
    <property type="component" value="Unassembled WGS sequence"/>
</dbReference>
<evidence type="ECO:0000313" key="7">
    <source>
        <dbReference type="EMBL" id="MBC8336174.1"/>
    </source>
</evidence>
<feature type="transmembrane region" description="Helical" evidence="5">
    <location>
        <begin position="258"/>
        <end position="279"/>
    </location>
</feature>
<dbReference type="PANTHER" id="PTHR43376:SF1">
    <property type="entry name" value="OLIGOPEPTIDE TRANSPORT SYSTEM PERMEASE PROTEIN"/>
    <property type="match status" value="1"/>
</dbReference>
<feature type="transmembrane region" description="Helical" evidence="5">
    <location>
        <begin position="143"/>
        <end position="165"/>
    </location>
</feature>
<evidence type="ECO:0000256" key="1">
    <source>
        <dbReference type="ARBA" id="ARBA00004141"/>
    </source>
</evidence>
<comment type="caution">
    <text evidence="7">The sequence shown here is derived from an EMBL/GenBank/DDBJ whole genome shotgun (WGS) entry which is preliminary data.</text>
</comment>
<dbReference type="SUPFAM" id="SSF161098">
    <property type="entry name" value="MetI-like"/>
    <property type="match status" value="1"/>
</dbReference>
<evidence type="ECO:0000256" key="5">
    <source>
        <dbReference type="RuleBase" id="RU363032"/>
    </source>
</evidence>
<keyword evidence="5" id="KW-0813">Transport</keyword>
<dbReference type="InterPro" id="IPR000515">
    <property type="entry name" value="MetI-like"/>
</dbReference>
<name>A0A8J6NQ71_9CHLR</name>
<keyword evidence="2 5" id="KW-0812">Transmembrane</keyword>
<proteinExistence type="inferred from homology"/>
<dbReference type="PANTHER" id="PTHR43376">
    <property type="entry name" value="OLIGOPEPTIDE TRANSPORT SYSTEM PERMEASE PROTEIN"/>
    <property type="match status" value="1"/>
</dbReference>
<feature type="transmembrane region" description="Helical" evidence="5">
    <location>
        <begin position="299"/>
        <end position="322"/>
    </location>
</feature>
<keyword evidence="4 5" id="KW-0472">Membrane</keyword>
<feature type="domain" description="ABC transmembrane type-1" evidence="6">
    <location>
        <begin position="106"/>
        <end position="322"/>
    </location>
</feature>
<organism evidence="7 8">
    <name type="scientific">Candidatus Desulfolinea nitratireducens</name>
    <dbReference type="NCBI Taxonomy" id="2841698"/>
    <lineage>
        <taxon>Bacteria</taxon>
        <taxon>Bacillati</taxon>
        <taxon>Chloroflexota</taxon>
        <taxon>Anaerolineae</taxon>
        <taxon>Anaerolineales</taxon>
        <taxon>Anaerolineales incertae sedis</taxon>
        <taxon>Candidatus Desulfolinea</taxon>
    </lineage>
</organism>
<dbReference type="Gene3D" id="1.10.3720.10">
    <property type="entry name" value="MetI-like"/>
    <property type="match status" value="1"/>
</dbReference>
<dbReference type="EMBL" id="JACNJN010000145">
    <property type="protein sequence ID" value="MBC8336174.1"/>
    <property type="molecule type" value="Genomic_DNA"/>
</dbReference>
<dbReference type="CDD" id="cd06261">
    <property type="entry name" value="TM_PBP2"/>
    <property type="match status" value="1"/>
</dbReference>
<feature type="transmembrane region" description="Helical" evidence="5">
    <location>
        <begin position="101"/>
        <end position="123"/>
    </location>
</feature>
<feature type="transmembrane region" description="Helical" evidence="5">
    <location>
        <begin position="199"/>
        <end position="216"/>
    </location>
</feature>
<dbReference type="AlphaFoldDB" id="A0A8J6NQ71"/>
<comment type="similarity">
    <text evidence="5">Belongs to the binding-protein-dependent transport system permease family.</text>
</comment>
<evidence type="ECO:0000256" key="4">
    <source>
        <dbReference type="ARBA" id="ARBA00023136"/>
    </source>
</evidence>
<sequence>MSYKNILRRLVFLVMVIWVAATIVFFIPRISSRNPVRERFAALARTGGFSPGDLETIIASYNTKFGLDKPLMEQYTDYLGSLARFDLGISMNQFPKTTSELIMEALPWTIGLLFVTTILSFIIGNLLGAMAAWPKTPDWLRNIATSFVLLQGVPPVLMGLLLIFFIGFRANLLPISGAHSIGVVPEFTLKFLLDVGKHQILPALALIFGSVGGWVLSMRGMGVTIQGEDYVLFAEHKGLGNSAIFKNYFLRNAMLPQVTGFALALGNLVVSAIVVEEIFGLPGLGTLLSKSIRVNDFLVIYGIVLFITIAIATLMVLVELLYPLLDPRISLEN</sequence>